<dbReference type="EMBL" id="CAVMJV010000148">
    <property type="protein sequence ID" value="CAK5114051.1"/>
    <property type="molecule type" value="Genomic_DNA"/>
</dbReference>
<protein>
    <submittedName>
        <fullName evidence="1">Uncharacterized protein</fullName>
    </submittedName>
</protein>
<proteinExistence type="predicted"/>
<reference evidence="1" key="1">
    <citation type="submission" date="2023-11" db="EMBL/GenBank/DDBJ databases">
        <authorList>
            <person name="Poullet M."/>
        </authorList>
    </citation>
    <scope>NUCLEOTIDE SEQUENCE</scope>
    <source>
        <strain evidence="1">E1834</strain>
    </source>
</reference>
<organism evidence="1 2">
    <name type="scientific">Meloidogyne enterolobii</name>
    <name type="common">Root-knot nematode worm</name>
    <name type="synonym">Meloidogyne mayaguensis</name>
    <dbReference type="NCBI Taxonomy" id="390850"/>
    <lineage>
        <taxon>Eukaryota</taxon>
        <taxon>Metazoa</taxon>
        <taxon>Ecdysozoa</taxon>
        <taxon>Nematoda</taxon>
        <taxon>Chromadorea</taxon>
        <taxon>Rhabditida</taxon>
        <taxon>Tylenchina</taxon>
        <taxon>Tylenchomorpha</taxon>
        <taxon>Tylenchoidea</taxon>
        <taxon>Meloidogynidae</taxon>
        <taxon>Meloidogyninae</taxon>
        <taxon>Meloidogyne</taxon>
    </lineage>
</organism>
<evidence type="ECO:0000313" key="2">
    <source>
        <dbReference type="Proteomes" id="UP001497535"/>
    </source>
</evidence>
<gene>
    <name evidence="1" type="ORF">MENTE1834_LOCUS45275</name>
</gene>
<keyword evidence="2" id="KW-1185">Reference proteome</keyword>
<accession>A0ACB1AZK6</accession>
<dbReference type="Proteomes" id="UP001497535">
    <property type="component" value="Unassembled WGS sequence"/>
</dbReference>
<comment type="caution">
    <text evidence="1">The sequence shown here is derived from an EMBL/GenBank/DDBJ whole genome shotgun (WGS) entry which is preliminary data.</text>
</comment>
<evidence type="ECO:0000313" key="1">
    <source>
        <dbReference type="EMBL" id="CAK5114051.1"/>
    </source>
</evidence>
<sequence length="179" mass="20355">MAPLLSYCFNFSLAMVPLPLNQIISSHLLSSPLKTLIYPIRMDFSPPPLSPFIPFISIWYNRINTFQLILLHNAPFFANPNLPALALEKNTNDFSSPSVLLVRQKENSPLNLPLSHSINFLLAVFPTIFPLSDIAHFPFGKFHFIILPVSVPELSFLSGFDSLFRQALVFHYPFHLINF</sequence>
<name>A0ACB1AZK6_MELEN</name>